<accession>A0A1I7RJ60</accession>
<proteinExistence type="predicted"/>
<feature type="domain" description="ShKT" evidence="4">
    <location>
        <begin position="26"/>
        <end position="63"/>
    </location>
</feature>
<dbReference type="Proteomes" id="UP000095284">
    <property type="component" value="Unplaced"/>
</dbReference>
<dbReference type="Proteomes" id="UP000582659">
    <property type="component" value="Unassembled WGS sequence"/>
</dbReference>
<feature type="chain" id="PRO_5036308596" evidence="3">
    <location>
        <begin position="23"/>
        <end position="148"/>
    </location>
</feature>
<keyword evidence="8" id="KW-1185">Reference proteome</keyword>
<feature type="compositionally biased region" description="Gly residues" evidence="2">
    <location>
        <begin position="110"/>
        <end position="119"/>
    </location>
</feature>
<organism evidence="7 9">
    <name type="scientific">Bursaphelenchus xylophilus</name>
    <name type="common">Pinewood nematode worm</name>
    <name type="synonym">Aphelenchoides xylophilus</name>
    <dbReference type="NCBI Taxonomy" id="6326"/>
    <lineage>
        <taxon>Eukaryota</taxon>
        <taxon>Metazoa</taxon>
        <taxon>Ecdysozoa</taxon>
        <taxon>Nematoda</taxon>
        <taxon>Chromadorea</taxon>
        <taxon>Rhabditida</taxon>
        <taxon>Tylenchina</taxon>
        <taxon>Tylenchomorpha</taxon>
        <taxon>Aphelenchoidea</taxon>
        <taxon>Aphelenchoididae</taxon>
        <taxon>Bursaphelenchus</taxon>
    </lineage>
</organism>
<feature type="domain" description="ShKT" evidence="4">
    <location>
        <begin position="68"/>
        <end position="104"/>
    </location>
</feature>
<dbReference type="PANTHER" id="PTHR21724:SF109">
    <property type="entry name" value="SHKT DOMAIN-CONTAINING PROTEIN"/>
    <property type="match status" value="1"/>
</dbReference>
<comment type="caution">
    <text evidence="1">Lacks conserved residue(s) required for the propagation of feature annotation.</text>
</comment>
<evidence type="ECO:0000256" key="3">
    <source>
        <dbReference type="SAM" id="SignalP"/>
    </source>
</evidence>
<dbReference type="WBParaSite" id="BXY_0074200.1">
    <property type="protein sequence ID" value="BXY_0074200.1"/>
    <property type="gene ID" value="BXY_0074200"/>
</dbReference>
<reference evidence="9" key="1">
    <citation type="submission" date="2016-11" db="UniProtKB">
        <authorList>
            <consortium name="WormBaseParasite"/>
        </authorList>
    </citation>
    <scope>IDENTIFICATION</scope>
</reference>
<protein>
    <submittedName>
        <fullName evidence="5">(pine wood nematode) hypothetical protein</fullName>
    </submittedName>
</protein>
<name>A0A1I7RJ60_BURXY</name>
<dbReference type="Pfam" id="PF01549">
    <property type="entry name" value="ShK"/>
    <property type="match status" value="2"/>
</dbReference>
<sequence>MDQYLLFTTPLVMFILFHIAYSLDNCVDHADAHCDTPRVKAMCKSHAYKRIMARLCRKSCNLCQPGTCMDVVSECKKPKNKALCTNRVYKRLMKSKCPQTCGECGKDGGDGGSGNGADGGSSRKEESKSSKTETSSRIEMLSLLNVLY</sequence>
<evidence type="ECO:0000256" key="2">
    <source>
        <dbReference type="SAM" id="MobiDB-lite"/>
    </source>
</evidence>
<evidence type="ECO:0000259" key="4">
    <source>
        <dbReference type="PROSITE" id="PS51670"/>
    </source>
</evidence>
<dbReference type="PANTHER" id="PTHR21724">
    <property type="entry name" value="SHKT DOMAIN-CONTAINING PROTEIN"/>
    <property type="match status" value="1"/>
</dbReference>
<dbReference type="SMR" id="A0A1I7RJ60"/>
<dbReference type="SMART" id="SM00254">
    <property type="entry name" value="ShKT"/>
    <property type="match status" value="2"/>
</dbReference>
<dbReference type="InterPro" id="IPR003582">
    <property type="entry name" value="ShKT_dom"/>
</dbReference>
<reference evidence="6" key="2">
    <citation type="submission" date="2020-08" db="EMBL/GenBank/DDBJ databases">
        <authorList>
            <person name="Kikuchi T."/>
        </authorList>
    </citation>
    <scope>NUCLEOTIDE SEQUENCE</scope>
    <source>
        <strain evidence="5">Ka4C1</strain>
    </source>
</reference>
<evidence type="ECO:0000256" key="1">
    <source>
        <dbReference type="PROSITE-ProRule" id="PRU01005"/>
    </source>
</evidence>
<keyword evidence="3" id="KW-0732">Signal</keyword>
<gene>
    <name evidence="5" type="ORF">BXYJ_LOCUS10585</name>
</gene>
<dbReference type="Proteomes" id="UP000659654">
    <property type="component" value="Unassembled WGS sequence"/>
</dbReference>
<evidence type="ECO:0000313" key="5">
    <source>
        <dbReference type="EMBL" id="CAD5228719.1"/>
    </source>
</evidence>
<dbReference type="PROSITE" id="PS51670">
    <property type="entry name" value="SHKT"/>
    <property type="match status" value="2"/>
</dbReference>
<dbReference type="AlphaFoldDB" id="A0A1I7RJ60"/>
<evidence type="ECO:0000313" key="6">
    <source>
        <dbReference type="EMBL" id="CAG9119382.1"/>
    </source>
</evidence>
<evidence type="ECO:0000313" key="9">
    <source>
        <dbReference type="WBParaSite" id="BXY_0074200.1"/>
    </source>
</evidence>
<feature type="region of interest" description="Disordered" evidence="2">
    <location>
        <begin position="101"/>
        <end position="136"/>
    </location>
</feature>
<evidence type="ECO:0000313" key="7">
    <source>
        <dbReference type="Proteomes" id="UP000095284"/>
    </source>
</evidence>
<dbReference type="Gene3D" id="1.10.10.1940">
    <property type="match status" value="2"/>
</dbReference>
<feature type="compositionally biased region" description="Basic and acidic residues" evidence="2">
    <location>
        <begin position="121"/>
        <end position="136"/>
    </location>
</feature>
<evidence type="ECO:0000313" key="8">
    <source>
        <dbReference type="Proteomes" id="UP000659654"/>
    </source>
</evidence>
<feature type="signal peptide" evidence="3">
    <location>
        <begin position="1"/>
        <end position="22"/>
    </location>
</feature>
<dbReference type="EMBL" id="CAJFDI010000004">
    <property type="protein sequence ID" value="CAD5228719.1"/>
    <property type="molecule type" value="Genomic_DNA"/>
</dbReference>
<dbReference type="EMBL" id="CAJFCV020000004">
    <property type="protein sequence ID" value="CAG9119382.1"/>
    <property type="molecule type" value="Genomic_DNA"/>
</dbReference>
<dbReference type="OrthoDB" id="5855340at2759"/>